<reference evidence="7 8" key="1">
    <citation type="submission" date="2024-03" db="EMBL/GenBank/DDBJ databases">
        <title>The Acrasis kona genome and developmental transcriptomes reveal deep origins of eukaryotic multicellular pathways.</title>
        <authorList>
            <person name="Sheikh S."/>
            <person name="Fu C.-J."/>
            <person name="Brown M.W."/>
            <person name="Baldauf S.L."/>
        </authorList>
    </citation>
    <scope>NUCLEOTIDE SEQUENCE [LARGE SCALE GENOMIC DNA]</scope>
    <source>
        <strain evidence="7 8">ATCC MYA-3509</strain>
    </source>
</reference>
<dbReference type="Gene3D" id="2.60.120.590">
    <property type="entry name" value="Alpha-ketoglutarate-dependent dioxygenase AlkB-like"/>
    <property type="match status" value="1"/>
</dbReference>
<keyword evidence="3" id="KW-0223">Dioxygenase</keyword>
<name>A0AAW2YRN3_9EUKA</name>
<sequence>MSENEQLKHYKLGDEKSVFYIQDFITAKEHEELIKNIYNQEEVKWTQLSNRRLQNHGGIPHEKGMIAYPLPKWLSSVSNDLVKQWKVFGEERYPNHVLINEYESQQGIMAHKDGPVYEPIVCILSLESGIIISFRKEDEKEHSFSVYLEPRSMLIFTEDIFDKYLHDIDFQDHIHINQEQNILNLDQLEDIKIGDVIPRKRRISLTYRIVKKTINKSKWIRL</sequence>
<dbReference type="EMBL" id="JAOPGA020000603">
    <property type="protein sequence ID" value="KAL0479800.1"/>
    <property type="molecule type" value="Genomic_DNA"/>
</dbReference>
<evidence type="ECO:0000313" key="7">
    <source>
        <dbReference type="EMBL" id="KAL0479800.1"/>
    </source>
</evidence>
<dbReference type="Proteomes" id="UP001431209">
    <property type="component" value="Unassembled WGS sequence"/>
</dbReference>
<comment type="caution">
    <text evidence="7">The sequence shown here is derived from an EMBL/GenBank/DDBJ whole genome shotgun (WGS) entry which is preliminary data.</text>
</comment>
<keyword evidence="2" id="KW-0479">Metal-binding</keyword>
<dbReference type="InterPro" id="IPR027450">
    <property type="entry name" value="AlkB-like"/>
</dbReference>
<dbReference type="GO" id="GO:0051213">
    <property type="term" value="F:dioxygenase activity"/>
    <property type="evidence" value="ECO:0007669"/>
    <property type="project" value="UniProtKB-KW"/>
</dbReference>
<dbReference type="Pfam" id="PF13532">
    <property type="entry name" value="2OG-FeII_Oxy_2"/>
    <property type="match status" value="1"/>
</dbReference>
<accession>A0AAW2YRN3</accession>
<gene>
    <name evidence="7" type="ORF">AKO1_007452</name>
</gene>
<keyword evidence="5" id="KW-0408">Iron</keyword>
<dbReference type="GO" id="GO:0005634">
    <property type="term" value="C:nucleus"/>
    <property type="evidence" value="ECO:0007669"/>
    <property type="project" value="TreeGrafter"/>
</dbReference>
<evidence type="ECO:0000256" key="4">
    <source>
        <dbReference type="ARBA" id="ARBA00023002"/>
    </source>
</evidence>
<comment type="similarity">
    <text evidence="1">Belongs to the alkB family.</text>
</comment>
<evidence type="ECO:0000256" key="2">
    <source>
        <dbReference type="ARBA" id="ARBA00022723"/>
    </source>
</evidence>
<proteinExistence type="inferred from homology"/>
<dbReference type="PANTHER" id="PTHR46030:SF1">
    <property type="entry name" value="ALPHA-KETOGLUTARATE-DEPENDENT DIOXYGENASE ALKB HOMOLOG 6"/>
    <property type="match status" value="1"/>
</dbReference>
<dbReference type="InterPro" id="IPR032862">
    <property type="entry name" value="ALKBH6"/>
</dbReference>
<keyword evidence="4" id="KW-0560">Oxidoreductase</keyword>
<evidence type="ECO:0000259" key="6">
    <source>
        <dbReference type="Pfam" id="PF13532"/>
    </source>
</evidence>
<protein>
    <recommendedName>
        <fullName evidence="6">Alpha-ketoglutarate-dependent dioxygenase AlkB-like domain-containing protein</fullName>
    </recommendedName>
</protein>
<feature type="domain" description="Alpha-ketoglutarate-dependent dioxygenase AlkB-like" evidence="6">
    <location>
        <begin position="68"/>
        <end position="208"/>
    </location>
</feature>
<evidence type="ECO:0000256" key="3">
    <source>
        <dbReference type="ARBA" id="ARBA00022964"/>
    </source>
</evidence>
<dbReference type="PANTHER" id="PTHR46030">
    <property type="entry name" value="ALPHA-KETOGLUTARATE-DEPENDENT DIOXYGENASE ALKB HOMOLOG 6"/>
    <property type="match status" value="1"/>
</dbReference>
<dbReference type="InterPro" id="IPR037151">
    <property type="entry name" value="AlkB-like_sf"/>
</dbReference>
<evidence type="ECO:0000256" key="5">
    <source>
        <dbReference type="ARBA" id="ARBA00023004"/>
    </source>
</evidence>
<dbReference type="AlphaFoldDB" id="A0AAW2YRN3"/>
<organism evidence="7 8">
    <name type="scientific">Acrasis kona</name>
    <dbReference type="NCBI Taxonomy" id="1008807"/>
    <lineage>
        <taxon>Eukaryota</taxon>
        <taxon>Discoba</taxon>
        <taxon>Heterolobosea</taxon>
        <taxon>Tetramitia</taxon>
        <taxon>Eutetramitia</taxon>
        <taxon>Acrasidae</taxon>
        <taxon>Acrasis</taxon>
    </lineage>
</organism>
<evidence type="ECO:0000256" key="1">
    <source>
        <dbReference type="ARBA" id="ARBA00007879"/>
    </source>
</evidence>
<evidence type="ECO:0000313" key="8">
    <source>
        <dbReference type="Proteomes" id="UP001431209"/>
    </source>
</evidence>
<dbReference type="GO" id="GO:0046872">
    <property type="term" value="F:metal ion binding"/>
    <property type="evidence" value="ECO:0007669"/>
    <property type="project" value="UniProtKB-KW"/>
</dbReference>
<keyword evidence="8" id="KW-1185">Reference proteome</keyword>
<dbReference type="SUPFAM" id="SSF51197">
    <property type="entry name" value="Clavaminate synthase-like"/>
    <property type="match status" value="1"/>
</dbReference>